<evidence type="ECO:0000313" key="7">
    <source>
        <dbReference type="Proteomes" id="UP000033052"/>
    </source>
</evidence>
<dbReference type="InterPro" id="IPR018077">
    <property type="entry name" value="Glyco_hydro_fam25_subgr"/>
</dbReference>
<protein>
    <recommendedName>
        <fullName evidence="4">Lysozyme</fullName>
        <ecNumber evidence="4">3.2.1.17</ecNumber>
    </recommendedName>
</protein>
<sequence>MAKGIDISMHNGNINFGAVKSSGCNIVIIKATEGVQYIDPLLGQHYNGAKAAGLNIGFYHFMSEKTDPSQQAIDFWNSIKDKKFNIIPTLDIETNNMGRSQKQISDRCIQFLTKFKALSGYNCLIYTGGYFGRDNLDSRVKKYPGWIAHYGVNTPMTTGFSVVGHQYTEDGRINGVSTRVDMNNFTDGIFIGKTTNSVETKEMQIQKMLVTIGYPIGNSGIDGIIGNGTITAIKAFQKDCNLAVDGIVGANTWDRLKQEYNKKLGIKPTQPKREEKKVKTLVVYYYPLDQRGAEYVADKLNCPTLLATRNFDYSCVETIIAVGGNASNYKGIKLSKIISGNDRYDTLKAVLDYIK</sequence>
<dbReference type="EC" id="3.2.1.17" evidence="4"/>
<evidence type="ECO:0000256" key="4">
    <source>
        <dbReference type="RuleBase" id="RU361176"/>
    </source>
</evidence>
<keyword evidence="3 4" id="KW-0326">Glycosidase</keyword>
<gene>
    <name evidence="6" type="primary">lyc</name>
    <name evidence="6" type="ORF">CLSPO_c24320</name>
</gene>
<dbReference type="InterPro" id="IPR002477">
    <property type="entry name" value="Peptidoglycan-bd-like"/>
</dbReference>
<evidence type="ECO:0000259" key="5">
    <source>
        <dbReference type="Pfam" id="PF01471"/>
    </source>
</evidence>
<organism evidence="6 7">
    <name type="scientific">Clostridium sporogenes</name>
    <dbReference type="NCBI Taxonomy" id="1509"/>
    <lineage>
        <taxon>Bacteria</taxon>
        <taxon>Bacillati</taxon>
        <taxon>Bacillota</taxon>
        <taxon>Clostridia</taxon>
        <taxon>Eubacteriales</taxon>
        <taxon>Clostridiaceae</taxon>
        <taxon>Clostridium</taxon>
    </lineage>
</organism>
<dbReference type="InterPro" id="IPR036365">
    <property type="entry name" value="PGBD-like_sf"/>
</dbReference>
<dbReference type="SMART" id="SM00641">
    <property type="entry name" value="Glyco_25"/>
    <property type="match status" value="1"/>
</dbReference>
<evidence type="ECO:0000313" key="6">
    <source>
        <dbReference type="EMBL" id="AKC63152.1"/>
    </source>
</evidence>
<feature type="domain" description="Peptidoglycan binding-like" evidence="5">
    <location>
        <begin position="204"/>
        <end position="256"/>
    </location>
</feature>
<evidence type="ECO:0000256" key="3">
    <source>
        <dbReference type="ARBA" id="ARBA00023295"/>
    </source>
</evidence>
<dbReference type="InterPro" id="IPR017853">
    <property type="entry name" value="GH"/>
</dbReference>
<comment type="catalytic activity">
    <reaction evidence="4">
        <text>Hydrolysis of (1-&gt;4)-beta-linkages between N-acetylmuramic acid and N-acetyl-D-glucosamine residues in a peptidoglycan and between N-acetyl-D-glucosamine residues in chitodextrins.</text>
        <dbReference type="EC" id="3.2.1.17"/>
    </reaction>
</comment>
<dbReference type="SUPFAM" id="SSF51445">
    <property type="entry name" value="(Trans)glycosidases"/>
    <property type="match status" value="1"/>
</dbReference>
<dbReference type="Gene3D" id="3.20.20.80">
    <property type="entry name" value="Glycosidases"/>
    <property type="match status" value="1"/>
</dbReference>
<keyword evidence="2 4" id="KW-0378">Hydrolase</keyword>
<accession>A0A7U4JPY5</accession>
<dbReference type="InterPro" id="IPR036366">
    <property type="entry name" value="PGBDSf"/>
</dbReference>
<dbReference type="KEGG" id="cld:CLSPO_c24320"/>
<evidence type="ECO:0000256" key="1">
    <source>
        <dbReference type="ARBA" id="ARBA00010646"/>
    </source>
</evidence>
<dbReference type="PROSITE" id="PS51904">
    <property type="entry name" value="GLYCOSYL_HYDROL_F25_2"/>
    <property type="match status" value="1"/>
</dbReference>
<dbReference type="GO" id="GO:0016052">
    <property type="term" value="P:carbohydrate catabolic process"/>
    <property type="evidence" value="ECO:0007669"/>
    <property type="project" value="TreeGrafter"/>
</dbReference>
<comment type="similarity">
    <text evidence="1 4">Belongs to the glycosyl hydrolase 25 family.</text>
</comment>
<dbReference type="Pfam" id="PF01471">
    <property type="entry name" value="PG_binding_1"/>
    <property type="match status" value="1"/>
</dbReference>
<dbReference type="PROSITE" id="PS00953">
    <property type="entry name" value="GLYCOSYL_HYDROL_F25_1"/>
    <property type="match status" value="1"/>
</dbReference>
<dbReference type="AlphaFoldDB" id="A0A7U4JPY5"/>
<reference evidence="6 7" key="1">
    <citation type="journal article" date="2015" name="PLoS ONE">
        <title>A universal mariner transposon system for forward genetic studies in the genus clostridium.</title>
        <authorList>
            <person name="Zhang Y."/>
            <person name="Grosse-Honebrink A."/>
            <person name="Minton N.P."/>
        </authorList>
    </citation>
    <scope>NUCLEOTIDE SEQUENCE [LARGE SCALE GENOMIC DNA]</scope>
    <source>
        <strain evidence="6 7">NCIMB 10696</strain>
    </source>
</reference>
<evidence type="ECO:0000256" key="2">
    <source>
        <dbReference type="ARBA" id="ARBA00022801"/>
    </source>
</evidence>
<dbReference type="SUPFAM" id="SSF47090">
    <property type="entry name" value="PGBD-like"/>
    <property type="match status" value="1"/>
</dbReference>
<dbReference type="PANTHER" id="PTHR34135">
    <property type="entry name" value="LYSOZYME"/>
    <property type="match status" value="1"/>
</dbReference>
<dbReference type="EMBL" id="CP009225">
    <property type="protein sequence ID" value="AKC63152.1"/>
    <property type="molecule type" value="Genomic_DNA"/>
</dbReference>
<dbReference type="GO" id="GO:0003796">
    <property type="term" value="F:lysozyme activity"/>
    <property type="evidence" value="ECO:0007669"/>
    <property type="project" value="UniProtKB-EC"/>
</dbReference>
<proteinExistence type="inferred from homology"/>
<dbReference type="GeneID" id="92939101"/>
<dbReference type="CDD" id="cd06525">
    <property type="entry name" value="GH25_Lyc-like"/>
    <property type="match status" value="1"/>
</dbReference>
<dbReference type="GO" id="GO:0009253">
    <property type="term" value="P:peptidoglycan catabolic process"/>
    <property type="evidence" value="ECO:0007669"/>
    <property type="project" value="InterPro"/>
</dbReference>
<dbReference type="Pfam" id="PF01183">
    <property type="entry name" value="Glyco_hydro_25"/>
    <property type="match status" value="1"/>
</dbReference>
<dbReference type="Proteomes" id="UP000033052">
    <property type="component" value="Chromosome"/>
</dbReference>
<dbReference type="Gene3D" id="3.40.50.12090">
    <property type="match status" value="1"/>
</dbReference>
<dbReference type="GO" id="GO:0016998">
    <property type="term" value="P:cell wall macromolecule catabolic process"/>
    <property type="evidence" value="ECO:0007669"/>
    <property type="project" value="InterPro"/>
</dbReference>
<dbReference type="InterPro" id="IPR002053">
    <property type="entry name" value="Glyco_hydro_25"/>
</dbReference>
<dbReference type="PANTHER" id="PTHR34135:SF2">
    <property type="entry name" value="LYSOZYME"/>
    <property type="match status" value="1"/>
</dbReference>
<dbReference type="RefSeq" id="WP_233422531.1">
    <property type="nucleotide sequence ID" value="NZ_CP009225.1"/>
</dbReference>
<name>A0A7U4JPY5_CLOSG</name>
<dbReference type="InterPro" id="IPR008270">
    <property type="entry name" value="Glyco_hydro_25_AS"/>
</dbReference>
<dbReference type="Gene3D" id="1.10.101.10">
    <property type="entry name" value="PGBD-like superfamily/PGBD"/>
    <property type="match status" value="1"/>
</dbReference>